<dbReference type="EMBL" id="JABSTQ010009632">
    <property type="protein sequence ID" value="KAG0427370.1"/>
    <property type="molecule type" value="Genomic_DNA"/>
</dbReference>
<evidence type="ECO:0000313" key="1">
    <source>
        <dbReference type="EMBL" id="KAG0427370.1"/>
    </source>
</evidence>
<name>A0AC60Q131_IXOPE</name>
<sequence>MSSSKRVNSDKPKNRTATVEPKRKKNSVVLEANRSLFLEPTKNDIREAFRDQKPCEIENVAELTSKPFNFCLLHHFLVGNDNVESLKNELFDIDFHQKNNDLYKFQQSDDLQQFDTPYIEAFRNCLTETMIPWLQDVTDIPLDGKISLTCSKYAHTDVLLCHDDELEGRRIAFILYLTPNWKESDGGALDLFDVDAHNCPRDVVRSVVPRYNSLAFFEVSPVSFHQVAEVLSEDKLRLSIGGWFHGPPIQRPPPYVGPVEDRLGYCSVELDVFRSWINPIYLADEIIQKIRKTFRSKSEIFLEDFLQEEKFKALEEALRDPSIIWHRMGPWNHRNTLQDPLPLPPVVEECLSVFRSDAMFLILSNLTGLRLHRLAQRSDDSSSEEEEEEEEGDEPRARCTQKVYKWGHGNYILAHDNDPSSQECSLDLKLYLNVGDWKMEYGGFTTYIVKDEDEEILTIEPSSNSLALVYRDNGLLKFVKHINHQAVKRLPAGNACFYEVSFAYYE</sequence>
<comment type="caution">
    <text evidence="1">The sequence shown here is derived from an EMBL/GenBank/DDBJ whole genome shotgun (WGS) entry which is preliminary data.</text>
</comment>
<gene>
    <name evidence="1" type="ORF">HPB47_025558</name>
</gene>
<dbReference type="Proteomes" id="UP000805193">
    <property type="component" value="Unassembled WGS sequence"/>
</dbReference>
<organism evidence="1 2">
    <name type="scientific">Ixodes persulcatus</name>
    <name type="common">Taiga tick</name>
    <dbReference type="NCBI Taxonomy" id="34615"/>
    <lineage>
        <taxon>Eukaryota</taxon>
        <taxon>Metazoa</taxon>
        <taxon>Ecdysozoa</taxon>
        <taxon>Arthropoda</taxon>
        <taxon>Chelicerata</taxon>
        <taxon>Arachnida</taxon>
        <taxon>Acari</taxon>
        <taxon>Parasitiformes</taxon>
        <taxon>Ixodida</taxon>
        <taxon>Ixodoidea</taxon>
        <taxon>Ixodidae</taxon>
        <taxon>Ixodinae</taxon>
        <taxon>Ixodes</taxon>
    </lineage>
</organism>
<protein>
    <submittedName>
        <fullName evidence="1">Uncharacterized protein</fullName>
    </submittedName>
</protein>
<proteinExistence type="predicted"/>
<keyword evidence="2" id="KW-1185">Reference proteome</keyword>
<accession>A0AC60Q131</accession>
<reference evidence="1 2" key="1">
    <citation type="journal article" date="2020" name="Cell">
        <title>Large-Scale Comparative Analyses of Tick Genomes Elucidate Their Genetic Diversity and Vector Capacities.</title>
        <authorList>
            <consortium name="Tick Genome and Microbiome Consortium (TIGMIC)"/>
            <person name="Jia N."/>
            <person name="Wang J."/>
            <person name="Shi W."/>
            <person name="Du L."/>
            <person name="Sun Y."/>
            <person name="Zhan W."/>
            <person name="Jiang J.F."/>
            <person name="Wang Q."/>
            <person name="Zhang B."/>
            <person name="Ji P."/>
            <person name="Bell-Sakyi L."/>
            <person name="Cui X.M."/>
            <person name="Yuan T.T."/>
            <person name="Jiang B.G."/>
            <person name="Yang W.F."/>
            <person name="Lam T.T."/>
            <person name="Chang Q.C."/>
            <person name="Ding S.J."/>
            <person name="Wang X.J."/>
            <person name="Zhu J.G."/>
            <person name="Ruan X.D."/>
            <person name="Zhao L."/>
            <person name="Wei J.T."/>
            <person name="Ye R.Z."/>
            <person name="Que T.C."/>
            <person name="Du C.H."/>
            <person name="Zhou Y.H."/>
            <person name="Cheng J.X."/>
            <person name="Dai P.F."/>
            <person name="Guo W.B."/>
            <person name="Han X.H."/>
            <person name="Huang E.J."/>
            <person name="Li L.F."/>
            <person name="Wei W."/>
            <person name="Gao Y.C."/>
            <person name="Liu J.Z."/>
            <person name="Shao H.Z."/>
            <person name="Wang X."/>
            <person name="Wang C.C."/>
            <person name="Yang T.C."/>
            <person name="Huo Q.B."/>
            <person name="Li W."/>
            <person name="Chen H.Y."/>
            <person name="Chen S.E."/>
            <person name="Zhou L.G."/>
            <person name="Ni X.B."/>
            <person name="Tian J.H."/>
            <person name="Sheng Y."/>
            <person name="Liu T."/>
            <person name="Pan Y.S."/>
            <person name="Xia L.Y."/>
            <person name="Li J."/>
            <person name="Zhao F."/>
            <person name="Cao W.C."/>
        </authorList>
    </citation>
    <scope>NUCLEOTIDE SEQUENCE [LARGE SCALE GENOMIC DNA]</scope>
    <source>
        <strain evidence="1">Iper-2018</strain>
    </source>
</reference>
<evidence type="ECO:0000313" key="2">
    <source>
        <dbReference type="Proteomes" id="UP000805193"/>
    </source>
</evidence>